<sequence length="360" mass="40976">MLDIFVYPVSGIMKLWHLLTHHFFDEQTAWLVSIVLLVLTVRSLIAPLTWYSVKAGRISALLRPRKAALPTATTPEEFQANQDAIDAMHKEHDYNPAIGCLPPLIMLPVFLGLYQVVLRMARPTFNGSIGFITAEEVDSFRDTMLNGVPIPAFISMPDSWATDLAVDPALVREKALPWLVLAIAFTVINLCISTTRSFWTTDFNSKLTRRVFILMLILIPFIPILLWSLAMNGPIPLAVIFYWFCTNLFTLSLTIMCQIALAKNYPLTDEVHNMRRESITDFREFRKLPSAEKKEHKAATKAENKKTAEIRREANKIRMAKRREERQAKLAQKKKAKTKDSAEEVENADLKDSDAQKTDD</sequence>
<evidence type="ECO:0000256" key="7">
    <source>
        <dbReference type="ARBA" id="ARBA00025034"/>
    </source>
</evidence>
<feature type="transmembrane region" description="Helical" evidence="14">
    <location>
        <begin position="178"/>
        <end position="199"/>
    </location>
</feature>
<evidence type="ECO:0000256" key="12">
    <source>
        <dbReference type="RuleBase" id="RU003945"/>
    </source>
</evidence>
<evidence type="ECO:0000256" key="1">
    <source>
        <dbReference type="ARBA" id="ARBA00004141"/>
    </source>
</evidence>
<dbReference type="EMBL" id="LSTQ01000008">
    <property type="protein sequence ID" value="OAH30286.1"/>
    <property type="molecule type" value="Genomic_DNA"/>
</dbReference>
<dbReference type="RefSeq" id="WP_066838335.1">
    <property type="nucleotide sequence ID" value="NZ_LSTQ01000008.1"/>
</dbReference>
<dbReference type="PANTHER" id="PTHR12428">
    <property type="entry name" value="OXA1"/>
    <property type="match status" value="1"/>
</dbReference>
<evidence type="ECO:0000259" key="15">
    <source>
        <dbReference type="Pfam" id="PF02096"/>
    </source>
</evidence>
<keyword evidence="6 14" id="KW-0472">Membrane</keyword>
<organism evidence="16 17">
    <name type="scientific">Corynebacterium stationis</name>
    <dbReference type="NCBI Taxonomy" id="1705"/>
    <lineage>
        <taxon>Bacteria</taxon>
        <taxon>Bacillati</taxon>
        <taxon>Actinomycetota</taxon>
        <taxon>Actinomycetes</taxon>
        <taxon>Mycobacteriales</taxon>
        <taxon>Corynebacteriaceae</taxon>
        <taxon>Corynebacterium</taxon>
    </lineage>
</organism>
<reference evidence="17" key="1">
    <citation type="submission" date="2016-02" db="EMBL/GenBank/DDBJ databases">
        <authorList>
            <person name="Kaur G."/>
            <person name="Nair G.R."/>
            <person name="Mayilraj S."/>
        </authorList>
    </citation>
    <scope>NUCLEOTIDE SEQUENCE [LARGE SCALE GENOMIC DNA]</scope>
    <source>
        <strain evidence="17">GA-15</strain>
    </source>
</reference>
<evidence type="ECO:0000256" key="11">
    <source>
        <dbReference type="ARBA" id="ARBA00033342"/>
    </source>
</evidence>
<feature type="domain" description="Membrane insertase YidC/Oxa/ALB C-terminal" evidence="15">
    <location>
        <begin position="30"/>
        <end position="257"/>
    </location>
</feature>
<keyword evidence="5 14" id="KW-1133">Transmembrane helix</keyword>
<evidence type="ECO:0000256" key="3">
    <source>
        <dbReference type="ARBA" id="ARBA00015325"/>
    </source>
</evidence>
<evidence type="ECO:0000313" key="17">
    <source>
        <dbReference type="Proteomes" id="UP000076947"/>
    </source>
</evidence>
<evidence type="ECO:0000256" key="9">
    <source>
        <dbReference type="ARBA" id="ARBA00031538"/>
    </source>
</evidence>
<dbReference type="STRING" id="1705.CA21670_11755"/>
<accession>A0A177INY5</accession>
<evidence type="ECO:0000256" key="5">
    <source>
        <dbReference type="ARBA" id="ARBA00022989"/>
    </source>
</evidence>
<feature type="region of interest" description="Disordered" evidence="13">
    <location>
        <begin position="291"/>
        <end position="360"/>
    </location>
</feature>
<dbReference type="OrthoDB" id="9780552at2"/>
<dbReference type="GO" id="GO:0051205">
    <property type="term" value="P:protein insertion into membrane"/>
    <property type="evidence" value="ECO:0007669"/>
    <property type="project" value="TreeGrafter"/>
</dbReference>
<evidence type="ECO:0000256" key="14">
    <source>
        <dbReference type="SAM" id="Phobius"/>
    </source>
</evidence>
<evidence type="ECO:0000256" key="4">
    <source>
        <dbReference type="ARBA" id="ARBA00022692"/>
    </source>
</evidence>
<evidence type="ECO:0000256" key="13">
    <source>
        <dbReference type="SAM" id="MobiDB-lite"/>
    </source>
</evidence>
<feature type="compositionally biased region" description="Basic and acidic residues" evidence="13">
    <location>
        <begin position="338"/>
        <end position="360"/>
    </location>
</feature>
<comment type="similarity">
    <text evidence="2">Belongs to the OXA1/ALB3/YidC family. Type 1 subfamily.</text>
</comment>
<keyword evidence="4 12" id="KW-0812">Transmembrane</keyword>
<feature type="transmembrane region" description="Helical" evidence="14">
    <location>
        <begin position="97"/>
        <end position="117"/>
    </location>
</feature>
<comment type="subcellular location">
    <subcellularLocation>
        <location evidence="1 12">Membrane</location>
        <topology evidence="1 12">Multi-pass membrane protein</topology>
    </subcellularLocation>
</comment>
<feature type="transmembrane region" description="Helical" evidence="14">
    <location>
        <begin position="29"/>
        <end position="53"/>
    </location>
</feature>
<dbReference type="InterPro" id="IPR001708">
    <property type="entry name" value="YidC/ALB3/OXA1/COX18"/>
</dbReference>
<dbReference type="NCBIfam" id="TIGR03592">
    <property type="entry name" value="yidC_oxa1_cterm"/>
    <property type="match status" value="1"/>
</dbReference>
<dbReference type="Proteomes" id="UP000076947">
    <property type="component" value="Unassembled WGS sequence"/>
</dbReference>
<evidence type="ECO:0000256" key="2">
    <source>
        <dbReference type="ARBA" id="ARBA00010527"/>
    </source>
</evidence>
<name>A0A177INY5_9CORY</name>
<comment type="function">
    <text evidence="7">Required for the insertion and/or proper folding and/or complex formation of integral membrane proteins into the membrane. Involved in integration of membrane proteins that insert both dependently and independently of the Sec translocase complex, as well as at least some lipoproteins. Aids folding of multispanning membrane proteins.</text>
</comment>
<dbReference type="PANTHER" id="PTHR12428:SF65">
    <property type="entry name" value="CYTOCHROME C OXIDASE ASSEMBLY PROTEIN COX18, MITOCHONDRIAL"/>
    <property type="match status" value="1"/>
</dbReference>
<protein>
    <recommendedName>
        <fullName evidence="3">Membrane protein insertase YidC</fullName>
    </recommendedName>
    <alternativeName>
        <fullName evidence="11">Foldase YidC</fullName>
    </alternativeName>
    <alternativeName>
        <fullName evidence="10">Membrane integrase YidC</fullName>
    </alternativeName>
    <alternativeName>
        <fullName evidence="9">Membrane protein YidC</fullName>
    </alternativeName>
</protein>
<dbReference type="GO" id="GO:0032977">
    <property type="term" value="F:membrane insertase activity"/>
    <property type="evidence" value="ECO:0007669"/>
    <property type="project" value="InterPro"/>
</dbReference>
<dbReference type="InterPro" id="IPR028055">
    <property type="entry name" value="YidC/Oxa/ALB_C"/>
</dbReference>
<dbReference type="GO" id="GO:0016020">
    <property type="term" value="C:membrane"/>
    <property type="evidence" value="ECO:0007669"/>
    <property type="project" value="UniProtKB-SubCell"/>
</dbReference>
<feature type="transmembrane region" description="Helical" evidence="14">
    <location>
        <begin position="235"/>
        <end position="257"/>
    </location>
</feature>
<evidence type="ECO:0000256" key="10">
    <source>
        <dbReference type="ARBA" id="ARBA00033245"/>
    </source>
</evidence>
<dbReference type="Pfam" id="PF02096">
    <property type="entry name" value="60KD_IMP"/>
    <property type="match status" value="1"/>
</dbReference>
<feature type="compositionally biased region" description="Basic and acidic residues" evidence="13">
    <location>
        <begin position="291"/>
        <end position="328"/>
    </location>
</feature>
<comment type="caution">
    <text evidence="16">The sequence shown here is derived from an EMBL/GenBank/DDBJ whole genome shotgun (WGS) entry which is preliminary data.</text>
</comment>
<feature type="transmembrane region" description="Helical" evidence="14">
    <location>
        <begin position="211"/>
        <end position="229"/>
    </location>
</feature>
<dbReference type="AlphaFoldDB" id="A0A177INY5"/>
<proteinExistence type="inferred from homology"/>
<gene>
    <name evidence="16" type="ORF">AYJ05_05895</name>
</gene>
<evidence type="ECO:0000256" key="6">
    <source>
        <dbReference type="ARBA" id="ARBA00023136"/>
    </source>
</evidence>
<comment type="subunit">
    <text evidence="8">Interacts with the Sec translocase complex via SecD. Specifically interacts with transmembrane segments of nascent integral membrane proteins during membrane integration.</text>
</comment>
<evidence type="ECO:0000313" key="16">
    <source>
        <dbReference type="EMBL" id="OAH30286.1"/>
    </source>
</evidence>
<keyword evidence="17" id="KW-1185">Reference proteome</keyword>
<evidence type="ECO:0000256" key="8">
    <source>
        <dbReference type="ARBA" id="ARBA00026028"/>
    </source>
</evidence>